<proteinExistence type="predicted"/>
<evidence type="ECO:0000313" key="6">
    <source>
        <dbReference type="Proteomes" id="UP000199323"/>
    </source>
</evidence>
<protein>
    <submittedName>
        <fullName evidence="5">DNA polymerase-3 subunit epsilon/exodeoxyribonuclease X</fullName>
    </submittedName>
</protein>
<organism evidence="5 6">
    <name type="scientific">Actinacidiphila alni</name>
    <dbReference type="NCBI Taxonomy" id="380248"/>
    <lineage>
        <taxon>Bacteria</taxon>
        <taxon>Bacillati</taxon>
        <taxon>Actinomycetota</taxon>
        <taxon>Actinomycetes</taxon>
        <taxon>Kitasatosporales</taxon>
        <taxon>Streptomycetaceae</taxon>
        <taxon>Actinacidiphila</taxon>
    </lineage>
</organism>
<dbReference type="GO" id="GO:0003676">
    <property type="term" value="F:nucleic acid binding"/>
    <property type="evidence" value="ECO:0007669"/>
    <property type="project" value="InterPro"/>
</dbReference>
<dbReference type="InterPro" id="IPR013520">
    <property type="entry name" value="Ribonucl_H"/>
</dbReference>
<dbReference type="OrthoDB" id="9803913at2"/>
<dbReference type="STRING" id="380248.SAMN05216251_12762"/>
<dbReference type="AlphaFoldDB" id="A0A1I2L9V3"/>
<feature type="domain" description="Exonuclease" evidence="4">
    <location>
        <begin position="8"/>
        <end position="174"/>
    </location>
</feature>
<dbReference type="Gene3D" id="3.30.420.10">
    <property type="entry name" value="Ribonuclease H-like superfamily/Ribonuclease H"/>
    <property type="match status" value="1"/>
</dbReference>
<dbReference type="Proteomes" id="UP000199323">
    <property type="component" value="Unassembled WGS sequence"/>
</dbReference>
<reference evidence="5 6" key="1">
    <citation type="submission" date="2016-10" db="EMBL/GenBank/DDBJ databases">
        <authorList>
            <person name="de Groot N.N."/>
        </authorList>
    </citation>
    <scope>NUCLEOTIDE SEQUENCE [LARGE SCALE GENOMIC DNA]</scope>
    <source>
        <strain evidence="5 6">CGMCC 4.3510</strain>
    </source>
</reference>
<dbReference type="PANTHER" id="PTHR30231:SF4">
    <property type="entry name" value="PROTEIN NEN2"/>
    <property type="match status" value="1"/>
</dbReference>
<dbReference type="InterPro" id="IPR036397">
    <property type="entry name" value="RNaseH_sf"/>
</dbReference>
<dbReference type="PANTHER" id="PTHR30231">
    <property type="entry name" value="DNA POLYMERASE III SUBUNIT EPSILON"/>
    <property type="match status" value="1"/>
</dbReference>
<evidence type="ECO:0000256" key="3">
    <source>
        <dbReference type="ARBA" id="ARBA00022839"/>
    </source>
</evidence>
<gene>
    <name evidence="5" type="ORF">SAMN05216251_12762</name>
</gene>
<evidence type="ECO:0000313" key="5">
    <source>
        <dbReference type="EMBL" id="SFF75328.1"/>
    </source>
</evidence>
<dbReference type="GO" id="GO:0008408">
    <property type="term" value="F:3'-5' exonuclease activity"/>
    <property type="evidence" value="ECO:0007669"/>
    <property type="project" value="TreeGrafter"/>
</dbReference>
<dbReference type="SUPFAM" id="SSF53098">
    <property type="entry name" value="Ribonuclease H-like"/>
    <property type="match status" value="1"/>
</dbReference>
<keyword evidence="1" id="KW-0540">Nuclease</keyword>
<evidence type="ECO:0000256" key="2">
    <source>
        <dbReference type="ARBA" id="ARBA00022801"/>
    </source>
</evidence>
<name>A0A1I2L9V3_9ACTN</name>
<keyword evidence="6" id="KW-1185">Reference proteome</keyword>
<accession>A0A1I2L9V3</accession>
<evidence type="ECO:0000256" key="1">
    <source>
        <dbReference type="ARBA" id="ARBA00022722"/>
    </source>
</evidence>
<dbReference type="InterPro" id="IPR012337">
    <property type="entry name" value="RNaseH-like_sf"/>
</dbReference>
<dbReference type="CDD" id="cd06127">
    <property type="entry name" value="DEDDh"/>
    <property type="match status" value="1"/>
</dbReference>
<dbReference type="SMART" id="SM00479">
    <property type="entry name" value="EXOIII"/>
    <property type="match status" value="1"/>
</dbReference>
<keyword evidence="3" id="KW-0269">Exonuclease</keyword>
<dbReference type="RefSeq" id="WP_093717232.1">
    <property type="nucleotide sequence ID" value="NZ_FONG01000027.1"/>
</dbReference>
<sequence length="200" mass="21517">MNFSTWPPLLVVDVEGNGTNPPDLVEVAALPVRKGQPETAAAGAWLIRPPRPVTPFAAQVHGLTNKVLENAPAWTEVAADVHRLLGTAWICAHNAHTDYRVLSAHLPGWQPAGVLDTLRLARVTVPGLPAHNLDALIDHLKPDLTLAPAQRHRATYDAYATAQILTALASRYPAWDQLVAAAVPPNLPGAPQPEQDPTLW</sequence>
<dbReference type="Pfam" id="PF00929">
    <property type="entry name" value="RNase_T"/>
    <property type="match status" value="1"/>
</dbReference>
<keyword evidence="2" id="KW-0378">Hydrolase</keyword>
<dbReference type="EMBL" id="FONG01000027">
    <property type="protein sequence ID" value="SFF75328.1"/>
    <property type="molecule type" value="Genomic_DNA"/>
</dbReference>
<evidence type="ECO:0000259" key="4">
    <source>
        <dbReference type="SMART" id="SM00479"/>
    </source>
</evidence>